<keyword evidence="4 5" id="KW-0067">ATP-binding</keyword>
<keyword evidence="6" id="KW-1185">Reference proteome</keyword>
<dbReference type="InterPro" id="IPR003593">
    <property type="entry name" value="AAA+_ATPase"/>
</dbReference>
<evidence type="ECO:0000256" key="3">
    <source>
        <dbReference type="ARBA" id="ARBA00022741"/>
    </source>
</evidence>
<dbReference type="EMBL" id="CP014691">
    <property type="protein sequence ID" value="AQS87447.1"/>
    <property type="molecule type" value="Genomic_DNA"/>
</dbReference>
<dbReference type="KEGG" id="nch:A0U93_05260"/>
<dbReference type="OrthoDB" id="9778870at2"/>
<dbReference type="Pfam" id="PF00005">
    <property type="entry name" value="ABC_tran"/>
    <property type="match status" value="1"/>
</dbReference>
<evidence type="ECO:0000256" key="1">
    <source>
        <dbReference type="ARBA" id="ARBA00005417"/>
    </source>
</evidence>
<keyword evidence="2" id="KW-0813">Transport</keyword>
<dbReference type="GO" id="GO:0005524">
    <property type="term" value="F:ATP binding"/>
    <property type="evidence" value="ECO:0007669"/>
    <property type="project" value="UniProtKB-KW"/>
</dbReference>
<evidence type="ECO:0000313" key="6">
    <source>
        <dbReference type="Proteomes" id="UP000188604"/>
    </source>
</evidence>
<dbReference type="InterPro" id="IPR015860">
    <property type="entry name" value="ABC_transpr_TagH-like"/>
</dbReference>
<dbReference type="STRING" id="320497.A0U93_05260"/>
<dbReference type="InterPro" id="IPR050683">
    <property type="entry name" value="Bact_Polysacc_Export_ATP-bd"/>
</dbReference>
<dbReference type="GO" id="GO:0016020">
    <property type="term" value="C:membrane"/>
    <property type="evidence" value="ECO:0007669"/>
    <property type="project" value="InterPro"/>
</dbReference>
<dbReference type="GO" id="GO:0140359">
    <property type="term" value="F:ABC-type transporter activity"/>
    <property type="evidence" value="ECO:0007669"/>
    <property type="project" value="InterPro"/>
</dbReference>
<proteinExistence type="inferred from homology"/>
<keyword evidence="3" id="KW-0547">Nucleotide-binding</keyword>
<comment type="similarity">
    <text evidence="1">Belongs to the ABC transporter superfamily.</text>
</comment>
<dbReference type="CDD" id="cd03220">
    <property type="entry name" value="ABC_KpsT_Wzt"/>
    <property type="match status" value="1"/>
</dbReference>
<dbReference type="InterPro" id="IPR027417">
    <property type="entry name" value="P-loop_NTPase"/>
</dbReference>
<dbReference type="SMART" id="SM00382">
    <property type="entry name" value="AAA"/>
    <property type="match status" value="1"/>
</dbReference>
<name>A0A1U9KNS2_9PROT</name>
<dbReference type="Gene3D" id="3.40.50.300">
    <property type="entry name" value="P-loop containing nucleotide triphosphate hydrolases"/>
    <property type="match status" value="1"/>
</dbReference>
<sequence>MDDKPFIRVAHYALAFPVLHGNARSLKKTLFRSVRDIGRVGGTMRRQGTVVSVQALEDVNFMLSAGERVGLIGHNGAGKSTLLRALAGIYESGVGSLEVSGRMHALLDPQAGMNMALTGRENIHLFARLLDLPREGVAALERDVEAFAELGAFLDLPVRLYSSGMAVRLGFGLATAPRPQILLMDEWFMAGDQHFQDKAHARLEEMVAHADIMVLTSHSLPIMREWCTRVLWMDAGRVRMDGPTHAVLDAYEAHVAQQG</sequence>
<accession>A0A1U9KNS2</accession>
<dbReference type="PROSITE" id="PS50893">
    <property type="entry name" value="ABC_TRANSPORTER_2"/>
    <property type="match status" value="1"/>
</dbReference>
<dbReference type="PROSITE" id="PS00211">
    <property type="entry name" value="ABC_TRANSPORTER_1"/>
    <property type="match status" value="1"/>
</dbReference>
<reference evidence="5 6" key="1">
    <citation type="submission" date="2016-03" db="EMBL/GenBank/DDBJ databases">
        <title>Acetic acid bacteria sequencing.</title>
        <authorList>
            <person name="Brandt J."/>
            <person name="Jakob F."/>
            <person name="Vogel R.F."/>
        </authorList>
    </citation>
    <scope>NUCLEOTIDE SEQUENCE [LARGE SCALE GENOMIC DNA]</scope>
    <source>
        <strain evidence="5 6">NBRC 101099</strain>
    </source>
</reference>
<dbReference type="AlphaFoldDB" id="A0A1U9KNS2"/>
<dbReference type="Proteomes" id="UP000188604">
    <property type="component" value="Chromosome"/>
</dbReference>
<dbReference type="RefSeq" id="WP_077806430.1">
    <property type="nucleotide sequence ID" value="NZ_BJXS01000009.1"/>
</dbReference>
<protein>
    <submittedName>
        <fullName evidence="5">ABC transporter ATP-binding protein</fullName>
    </submittedName>
</protein>
<evidence type="ECO:0000256" key="2">
    <source>
        <dbReference type="ARBA" id="ARBA00022448"/>
    </source>
</evidence>
<evidence type="ECO:0000313" key="5">
    <source>
        <dbReference type="EMBL" id="AQS87447.1"/>
    </source>
</evidence>
<dbReference type="PANTHER" id="PTHR46743">
    <property type="entry name" value="TEICHOIC ACIDS EXPORT ATP-BINDING PROTEIN TAGH"/>
    <property type="match status" value="1"/>
</dbReference>
<evidence type="ECO:0000256" key="4">
    <source>
        <dbReference type="ARBA" id="ARBA00022840"/>
    </source>
</evidence>
<organism evidence="5 6">
    <name type="scientific">Neoasaia chiangmaiensis</name>
    <dbReference type="NCBI Taxonomy" id="320497"/>
    <lineage>
        <taxon>Bacteria</taxon>
        <taxon>Pseudomonadati</taxon>
        <taxon>Pseudomonadota</taxon>
        <taxon>Alphaproteobacteria</taxon>
        <taxon>Acetobacterales</taxon>
        <taxon>Acetobacteraceae</taxon>
        <taxon>Neoasaia</taxon>
    </lineage>
</organism>
<dbReference type="SUPFAM" id="SSF52540">
    <property type="entry name" value="P-loop containing nucleoside triphosphate hydrolases"/>
    <property type="match status" value="1"/>
</dbReference>
<dbReference type="InterPro" id="IPR017871">
    <property type="entry name" value="ABC_transporter-like_CS"/>
</dbReference>
<dbReference type="GO" id="GO:0016887">
    <property type="term" value="F:ATP hydrolysis activity"/>
    <property type="evidence" value="ECO:0007669"/>
    <property type="project" value="InterPro"/>
</dbReference>
<gene>
    <name evidence="5" type="ORF">A0U93_05260</name>
</gene>
<dbReference type="InterPro" id="IPR003439">
    <property type="entry name" value="ABC_transporter-like_ATP-bd"/>
</dbReference>
<dbReference type="PANTHER" id="PTHR46743:SF2">
    <property type="entry name" value="TEICHOIC ACIDS EXPORT ATP-BINDING PROTEIN TAGH"/>
    <property type="match status" value="1"/>
</dbReference>